<reference evidence="2" key="3">
    <citation type="submission" date="2020-12" db="UniProtKB">
        <authorList>
            <consortium name="EnsemblPlants"/>
        </authorList>
    </citation>
    <scope>IDENTIFICATION</scope>
</reference>
<gene>
    <name evidence="1" type="ORF">PHYPA_004118</name>
</gene>
<reference evidence="1 3" key="2">
    <citation type="journal article" date="2018" name="Plant J.">
        <title>The Physcomitrella patens chromosome-scale assembly reveals moss genome structure and evolution.</title>
        <authorList>
            <person name="Lang D."/>
            <person name="Ullrich K.K."/>
            <person name="Murat F."/>
            <person name="Fuchs J."/>
            <person name="Jenkins J."/>
            <person name="Haas F.B."/>
            <person name="Piednoel M."/>
            <person name="Gundlach H."/>
            <person name="Van Bel M."/>
            <person name="Meyberg R."/>
            <person name="Vives C."/>
            <person name="Morata J."/>
            <person name="Symeonidi A."/>
            <person name="Hiss M."/>
            <person name="Muchero W."/>
            <person name="Kamisugi Y."/>
            <person name="Saleh O."/>
            <person name="Blanc G."/>
            <person name="Decker E.L."/>
            <person name="van Gessel N."/>
            <person name="Grimwood J."/>
            <person name="Hayes R.D."/>
            <person name="Graham S.W."/>
            <person name="Gunter L.E."/>
            <person name="McDaniel S.F."/>
            <person name="Hoernstein S.N.W."/>
            <person name="Larsson A."/>
            <person name="Li F.W."/>
            <person name="Perroud P.F."/>
            <person name="Phillips J."/>
            <person name="Ranjan P."/>
            <person name="Rokshar D.S."/>
            <person name="Rothfels C.J."/>
            <person name="Schneider L."/>
            <person name="Shu S."/>
            <person name="Stevenson D.W."/>
            <person name="Thummler F."/>
            <person name="Tillich M."/>
            <person name="Villarreal Aguilar J.C."/>
            <person name="Widiez T."/>
            <person name="Wong G.K."/>
            <person name="Wymore A."/>
            <person name="Zhang Y."/>
            <person name="Zimmer A.D."/>
            <person name="Quatrano R.S."/>
            <person name="Mayer K.F.X."/>
            <person name="Goodstein D."/>
            <person name="Casacuberta J.M."/>
            <person name="Vandepoele K."/>
            <person name="Reski R."/>
            <person name="Cuming A.C."/>
            <person name="Tuskan G.A."/>
            <person name="Maumus F."/>
            <person name="Salse J."/>
            <person name="Schmutz J."/>
            <person name="Rensing S.A."/>
        </authorList>
    </citation>
    <scope>NUCLEOTIDE SEQUENCE [LARGE SCALE GENOMIC DNA]</scope>
    <source>
        <strain evidence="2 3">cv. Gransden 2004</strain>
    </source>
</reference>
<keyword evidence="3" id="KW-1185">Reference proteome</keyword>
<sequence length="50" mass="5948">MTKFLDIQMLQISKDILLYQINYIVSILKKYFIFESFLTCVQVLNSIKLS</sequence>
<dbReference type="EnsemblPlants" id="Pp3c3_7850V3.2">
    <property type="protein sequence ID" value="PAC:32943264.CDS.1"/>
    <property type="gene ID" value="Pp3c3_7850"/>
</dbReference>
<proteinExistence type="predicted"/>
<organism evidence="1">
    <name type="scientific">Physcomitrium patens</name>
    <name type="common">Spreading-leaved earth moss</name>
    <name type="synonym">Physcomitrella patens</name>
    <dbReference type="NCBI Taxonomy" id="3218"/>
    <lineage>
        <taxon>Eukaryota</taxon>
        <taxon>Viridiplantae</taxon>
        <taxon>Streptophyta</taxon>
        <taxon>Embryophyta</taxon>
        <taxon>Bryophyta</taxon>
        <taxon>Bryophytina</taxon>
        <taxon>Bryopsida</taxon>
        <taxon>Funariidae</taxon>
        <taxon>Funariales</taxon>
        <taxon>Funariaceae</taxon>
        <taxon>Physcomitrium</taxon>
    </lineage>
</organism>
<dbReference type="Proteomes" id="UP000006727">
    <property type="component" value="Chromosome 3"/>
</dbReference>
<name>A0A2K1KTL0_PHYPA</name>
<protein>
    <submittedName>
        <fullName evidence="1 2">Uncharacterized protein</fullName>
    </submittedName>
</protein>
<dbReference type="EMBL" id="ABEU02000003">
    <property type="protein sequence ID" value="PNR57125.1"/>
    <property type="molecule type" value="Genomic_DNA"/>
</dbReference>
<evidence type="ECO:0000313" key="1">
    <source>
        <dbReference type="EMBL" id="PNR57125.1"/>
    </source>
</evidence>
<dbReference type="Gramene" id="Pp3c3_7850V3.1">
    <property type="protein sequence ID" value="PAC:32943263.CDS.1"/>
    <property type="gene ID" value="Pp3c3_7850"/>
</dbReference>
<dbReference type="EnsemblPlants" id="Pp3c3_7850V3.1">
    <property type="protein sequence ID" value="PAC:32943263.CDS.1"/>
    <property type="gene ID" value="Pp3c3_7850"/>
</dbReference>
<dbReference type="AlphaFoldDB" id="A0A2K1KTL0"/>
<accession>A0A2K1KTL0</accession>
<evidence type="ECO:0000313" key="2">
    <source>
        <dbReference type="EnsemblPlants" id="PAC:32943263.CDS.1"/>
    </source>
</evidence>
<dbReference type="InParanoid" id="A0A2K1KTL0"/>
<evidence type="ECO:0000313" key="3">
    <source>
        <dbReference type="Proteomes" id="UP000006727"/>
    </source>
</evidence>
<reference evidence="1 3" key="1">
    <citation type="journal article" date="2008" name="Science">
        <title>The Physcomitrella genome reveals evolutionary insights into the conquest of land by plants.</title>
        <authorList>
            <person name="Rensing S."/>
            <person name="Lang D."/>
            <person name="Zimmer A."/>
            <person name="Terry A."/>
            <person name="Salamov A."/>
            <person name="Shapiro H."/>
            <person name="Nishiyama T."/>
            <person name="Perroud P.-F."/>
            <person name="Lindquist E."/>
            <person name="Kamisugi Y."/>
            <person name="Tanahashi T."/>
            <person name="Sakakibara K."/>
            <person name="Fujita T."/>
            <person name="Oishi K."/>
            <person name="Shin-I T."/>
            <person name="Kuroki Y."/>
            <person name="Toyoda A."/>
            <person name="Suzuki Y."/>
            <person name="Hashimoto A."/>
            <person name="Yamaguchi K."/>
            <person name="Sugano A."/>
            <person name="Kohara Y."/>
            <person name="Fujiyama A."/>
            <person name="Anterola A."/>
            <person name="Aoki S."/>
            <person name="Ashton N."/>
            <person name="Barbazuk W.B."/>
            <person name="Barker E."/>
            <person name="Bennetzen J."/>
            <person name="Bezanilla M."/>
            <person name="Blankenship R."/>
            <person name="Cho S.H."/>
            <person name="Dutcher S."/>
            <person name="Estelle M."/>
            <person name="Fawcett J.A."/>
            <person name="Gundlach H."/>
            <person name="Hanada K."/>
            <person name="Heyl A."/>
            <person name="Hicks K.A."/>
            <person name="Hugh J."/>
            <person name="Lohr M."/>
            <person name="Mayer K."/>
            <person name="Melkozernov A."/>
            <person name="Murata T."/>
            <person name="Nelson D."/>
            <person name="Pils B."/>
            <person name="Prigge M."/>
            <person name="Reiss B."/>
            <person name="Renner T."/>
            <person name="Rombauts S."/>
            <person name="Rushton P."/>
            <person name="Sanderfoot A."/>
            <person name="Schween G."/>
            <person name="Shiu S.-H."/>
            <person name="Stueber K."/>
            <person name="Theodoulou F.L."/>
            <person name="Tu H."/>
            <person name="Van de Peer Y."/>
            <person name="Verrier P.J."/>
            <person name="Waters E."/>
            <person name="Wood A."/>
            <person name="Yang L."/>
            <person name="Cove D."/>
            <person name="Cuming A."/>
            <person name="Hasebe M."/>
            <person name="Lucas S."/>
            <person name="Mishler D.B."/>
            <person name="Reski R."/>
            <person name="Grigoriev I."/>
            <person name="Quatrano R.S."/>
            <person name="Boore J.L."/>
        </authorList>
    </citation>
    <scope>NUCLEOTIDE SEQUENCE [LARGE SCALE GENOMIC DNA]</scope>
    <source>
        <strain evidence="2 3">cv. Gransden 2004</strain>
    </source>
</reference>
<dbReference type="Gramene" id="Pp3c3_7850V3.2">
    <property type="protein sequence ID" value="PAC:32943264.CDS.1"/>
    <property type="gene ID" value="Pp3c3_7850"/>
</dbReference>